<keyword evidence="6" id="KW-1185">Reference proteome</keyword>
<dbReference type="OrthoDB" id="9803035at2"/>
<dbReference type="Pfam" id="PF01553">
    <property type="entry name" value="Acyltransferase"/>
    <property type="match status" value="1"/>
</dbReference>
<dbReference type="SUPFAM" id="SSF69593">
    <property type="entry name" value="Glycerol-3-phosphate (1)-acyltransferase"/>
    <property type="match status" value="1"/>
</dbReference>
<name>A0A1T4YUL7_9BACT</name>
<gene>
    <name evidence="5" type="ORF">SAMN02745166_04223</name>
</gene>
<protein>
    <submittedName>
        <fullName evidence="5">1-acyl-sn-glycerol-3-phosphate acyltransferase</fullName>
    </submittedName>
</protein>
<dbReference type="RefSeq" id="WP_078815378.1">
    <property type="nucleotide sequence ID" value="NZ_FUYE01000018.1"/>
</dbReference>
<dbReference type="GO" id="GO:0003841">
    <property type="term" value="F:1-acylglycerol-3-phosphate O-acyltransferase activity"/>
    <property type="evidence" value="ECO:0007669"/>
    <property type="project" value="TreeGrafter"/>
</dbReference>
<reference evidence="6" key="1">
    <citation type="submission" date="2017-02" db="EMBL/GenBank/DDBJ databases">
        <authorList>
            <person name="Varghese N."/>
            <person name="Submissions S."/>
        </authorList>
    </citation>
    <scope>NUCLEOTIDE SEQUENCE [LARGE SCALE GENOMIC DNA]</scope>
    <source>
        <strain evidence="6">ATCC 700200</strain>
    </source>
</reference>
<feature type="domain" description="Phospholipid/glycerol acyltransferase" evidence="4">
    <location>
        <begin position="36"/>
        <end position="148"/>
    </location>
</feature>
<evidence type="ECO:0000259" key="4">
    <source>
        <dbReference type="SMART" id="SM00563"/>
    </source>
</evidence>
<dbReference type="PANTHER" id="PTHR10434">
    <property type="entry name" value="1-ACYL-SN-GLYCEROL-3-PHOSPHATE ACYLTRANSFERASE"/>
    <property type="match status" value="1"/>
</dbReference>
<evidence type="ECO:0000256" key="2">
    <source>
        <dbReference type="ARBA" id="ARBA00022679"/>
    </source>
</evidence>
<dbReference type="EMBL" id="FUYE01000018">
    <property type="protein sequence ID" value="SKB05288.1"/>
    <property type="molecule type" value="Genomic_DNA"/>
</dbReference>
<sequence>MTLSYRIGHTVFRAFARSFYDFRVIGEENLKMEGAALIVANHVSFLDPPFIGQAFDEPLYFFARKTLFNHPLAGRILRSWQTIPIDRDKPDASSLKATIRLLKSGKKVLMFPEGTRSPDGYLQKAEAGVGLFIAKSSAPVLPVRIYGSYEAYPRGAKFIRPAQIRLVVGKPYVTDLKAHQAEGRNLYQSLADEVMERIGGLTL</sequence>
<evidence type="ECO:0000256" key="1">
    <source>
        <dbReference type="ARBA" id="ARBA00005189"/>
    </source>
</evidence>
<dbReference type="CDD" id="cd07989">
    <property type="entry name" value="LPLAT_AGPAT-like"/>
    <property type="match status" value="1"/>
</dbReference>
<accession>A0A1T4YUL7</accession>
<dbReference type="GO" id="GO:0006654">
    <property type="term" value="P:phosphatidic acid biosynthetic process"/>
    <property type="evidence" value="ECO:0007669"/>
    <property type="project" value="TreeGrafter"/>
</dbReference>
<evidence type="ECO:0000313" key="5">
    <source>
        <dbReference type="EMBL" id="SKB05288.1"/>
    </source>
</evidence>
<keyword evidence="3 5" id="KW-0012">Acyltransferase</keyword>
<dbReference type="SMART" id="SM00563">
    <property type="entry name" value="PlsC"/>
    <property type="match status" value="1"/>
</dbReference>
<organism evidence="5 6">
    <name type="scientific">Prosthecobacter debontii</name>
    <dbReference type="NCBI Taxonomy" id="48467"/>
    <lineage>
        <taxon>Bacteria</taxon>
        <taxon>Pseudomonadati</taxon>
        <taxon>Verrucomicrobiota</taxon>
        <taxon>Verrucomicrobiia</taxon>
        <taxon>Verrucomicrobiales</taxon>
        <taxon>Verrucomicrobiaceae</taxon>
        <taxon>Prosthecobacter</taxon>
    </lineage>
</organism>
<dbReference type="AlphaFoldDB" id="A0A1T4YUL7"/>
<evidence type="ECO:0000256" key="3">
    <source>
        <dbReference type="ARBA" id="ARBA00023315"/>
    </source>
</evidence>
<dbReference type="InterPro" id="IPR002123">
    <property type="entry name" value="Plipid/glycerol_acylTrfase"/>
</dbReference>
<dbReference type="PANTHER" id="PTHR10434:SF40">
    <property type="entry name" value="1-ACYL-SN-GLYCEROL-3-PHOSPHATE ACYLTRANSFERASE"/>
    <property type="match status" value="1"/>
</dbReference>
<evidence type="ECO:0000313" key="6">
    <source>
        <dbReference type="Proteomes" id="UP000190774"/>
    </source>
</evidence>
<keyword evidence="2 5" id="KW-0808">Transferase</keyword>
<proteinExistence type="predicted"/>
<comment type="pathway">
    <text evidence="1">Lipid metabolism.</text>
</comment>
<dbReference type="STRING" id="48467.SAMN02745166_04223"/>
<dbReference type="Proteomes" id="UP000190774">
    <property type="component" value="Unassembled WGS sequence"/>
</dbReference>